<reference evidence="1 2" key="1">
    <citation type="submission" date="2024-02" db="EMBL/GenBank/DDBJ databases">
        <title>Adaptive strategies in a cosmopolitan and abundant soil bacterium.</title>
        <authorList>
            <person name="Carini P."/>
        </authorList>
    </citation>
    <scope>NUCLEOTIDE SEQUENCE [LARGE SCALE GENOMIC DNA]</scope>
    <source>
        <strain evidence="1 2">AZCC 1608</strain>
    </source>
</reference>
<gene>
    <name evidence="1" type="ORF">V1286_006885</name>
</gene>
<dbReference type="Proteomes" id="UP001364224">
    <property type="component" value="Unassembled WGS sequence"/>
</dbReference>
<dbReference type="EMBL" id="JAZHRV010000001">
    <property type="protein sequence ID" value="MEH2559356.1"/>
    <property type="molecule type" value="Genomic_DNA"/>
</dbReference>
<protein>
    <recommendedName>
        <fullName evidence="3">Transposase</fullName>
    </recommendedName>
</protein>
<proteinExistence type="predicted"/>
<evidence type="ECO:0000313" key="2">
    <source>
        <dbReference type="Proteomes" id="UP001364224"/>
    </source>
</evidence>
<keyword evidence="2" id="KW-1185">Reference proteome</keyword>
<accession>A0ABU8BMN3</accession>
<evidence type="ECO:0008006" key="3">
    <source>
        <dbReference type="Google" id="ProtNLM"/>
    </source>
</evidence>
<organism evidence="1 2">
    <name type="scientific">Bradyrhizobium algeriense</name>
    <dbReference type="NCBI Taxonomy" id="634784"/>
    <lineage>
        <taxon>Bacteria</taxon>
        <taxon>Pseudomonadati</taxon>
        <taxon>Pseudomonadota</taxon>
        <taxon>Alphaproteobacteria</taxon>
        <taxon>Hyphomicrobiales</taxon>
        <taxon>Nitrobacteraceae</taxon>
        <taxon>Bradyrhizobium</taxon>
    </lineage>
</organism>
<evidence type="ECO:0000313" key="1">
    <source>
        <dbReference type="EMBL" id="MEH2559356.1"/>
    </source>
</evidence>
<name>A0ABU8BMN3_9BRAD</name>
<sequence length="79" mass="8827">MQTSGGSCREIAKVCLQSQPSNVRQSQPSLRATGSREYAPDDRLREAIHSFFVPHDGLLPLCRTMDCFASLAMTSQRQR</sequence>
<comment type="caution">
    <text evidence="1">The sequence shown here is derived from an EMBL/GenBank/DDBJ whole genome shotgun (WGS) entry which is preliminary data.</text>
</comment>